<dbReference type="EMBL" id="LAZR01012091">
    <property type="protein sequence ID" value="KKM43590.1"/>
    <property type="molecule type" value="Genomic_DNA"/>
</dbReference>
<protein>
    <submittedName>
        <fullName evidence="1">Uncharacterized protein</fullName>
    </submittedName>
</protein>
<dbReference type="AlphaFoldDB" id="A0A0F9J847"/>
<name>A0A0F9J847_9ZZZZ</name>
<organism evidence="1">
    <name type="scientific">marine sediment metagenome</name>
    <dbReference type="NCBI Taxonomy" id="412755"/>
    <lineage>
        <taxon>unclassified sequences</taxon>
        <taxon>metagenomes</taxon>
        <taxon>ecological metagenomes</taxon>
    </lineage>
</organism>
<reference evidence="1" key="1">
    <citation type="journal article" date="2015" name="Nature">
        <title>Complex archaea that bridge the gap between prokaryotes and eukaryotes.</title>
        <authorList>
            <person name="Spang A."/>
            <person name="Saw J.H."/>
            <person name="Jorgensen S.L."/>
            <person name="Zaremba-Niedzwiedzka K."/>
            <person name="Martijn J."/>
            <person name="Lind A.E."/>
            <person name="van Eijk R."/>
            <person name="Schleper C."/>
            <person name="Guy L."/>
            <person name="Ettema T.J."/>
        </authorList>
    </citation>
    <scope>NUCLEOTIDE SEQUENCE</scope>
</reference>
<evidence type="ECO:0000313" key="1">
    <source>
        <dbReference type="EMBL" id="KKM43590.1"/>
    </source>
</evidence>
<sequence length="91" mass="10608">MAEEDKMKCSICGNEAGEITVLKGIPYCNKCYNKLFEEKEINYYGPQFLDCPFCKLKIDITNNTPKNCSKCNAEIDTPTYVEDMFIFRRKR</sequence>
<proteinExistence type="predicted"/>
<comment type="caution">
    <text evidence="1">The sequence shown here is derived from an EMBL/GenBank/DDBJ whole genome shotgun (WGS) entry which is preliminary data.</text>
</comment>
<accession>A0A0F9J847</accession>
<gene>
    <name evidence="1" type="ORF">LCGC14_1562810</name>
</gene>